<evidence type="ECO:0000313" key="2">
    <source>
        <dbReference type="EMBL" id="KAL0134270.1"/>
    </source>
</evidence>
<evidence type="ECO:0000256" key="1">
    <source>
        <dbReference type="SAM" id="Phobius"/>
    </source>
</evidence>
<keyword evidence="1" id="KW-0812">Transmembrane</keyword>
<keyword evidence="1" id="KW-1133">Transmembrane helix</keyword>
<dbReference type="AlphaFoldDB" id="A0AAW2H3V4"/>
<dbReference type="EMBL" id="JADYXP020000001">
    <property type="protein sequence ID" value="KAL0134270.1"/>
    <property type="molecule type" value="Genomic_DNA"/>
</dbReference>
<evidence type="ECO:0000313" key="3">
    <source>
        <dbReference type="Proteomes" id="UP001430953"/>
    </source>
</evidence>
<evidence type="ECO:0008006" key="4">
    <source>
        <dbReference type="Google" id="ProtNLM"/>
    </source>
</evidence>
<reference evidence="2 3" key="1">
    <citation type="submission" date="2023-03" db="EMBL/GenBank/DDBJ databases">
        <title>High recombination rates correlate with genetic variation in Cardiocondyla obscurior ants.</title>
        <authorList>
            <person name="Errbii M."/>
        </authorList>
    </citation>
    <scope>NUCLEOTIDE SEQUENCE [LARGE SCALE GENOMIC DNA]</scope>
    <source>
        <strain evidence="2">Alpha-2009</strain>
        <tissue evidence="2">Whole body</tissue>
    </source>
</reference>
<protein>
    <recommendedName>
        <fullName evidence="4">Secreted protein</fullName>
    </recommendedName>
</protein>
<feature type="transmembrane region" description="Helical" evidence="1">
    <location>
        <begin position="52"/>
        <end position="71"/>
    </location>
</feature>
<proteinExistence type="predicted"/>
<dbReference type="Proteomes" id="UP001430953">
    <property type="component" value="Unassembled WGS sequence"/>
</dbReference>
<sequence>MAIASAAASAMASAVALAIASAIASATASGKASAVASGKASGVASALGSAKAIALPVIVMNYNVVRIYYYLQKKVKLINCRSAFKCLIKKNRLSTVGRNLKKHEAERDDAETQTEPA</sequence>
<keyword evidence="3" id="KW-1185">Reference proteome</keyword>
<name>A0AAW2H3V4_9HYME</name>
<gene>
    <name evidence="2" type="ORF">PUN28_001223</name>
</gene>
<organism evidence="2 3">
    <name type="scientific">Cardiocondyla obscurior</name>
    <dbReference type="NCBI Taxonomy" id="286306"/>
    <lineage>
        <taxon>Eukaryota</taxon>
        <taxon>Metazoa</taxon>
        <taxon>Ecdysozoa</taxon>
        <taxon>Arthropoda</taxon>
        <taxon>Hexapoda</taxon>
        <taxon>Insecta</taxon>
        <taxon>Pterygota</taxon>
        <taxon>Neoptera</taxon>
        <taxon>Endopterygota</taxon>
        <taxon>Hymenoptera</taxon>
        <taxon>Apocrita</taxon>
        <taxon>Aculeata</taxon>
        <taxon>Formicoidea</taxon>
        <taxon>Formicidae</taxon>
        <taxon>Myrmicinae</taxon>
        <taxon>Cardiocondyla</taxon>
    </lineage>
</organism>
<accession>A0AAW2H3V4</accession>
<comment type="caution">
    <text evidence="2">The sequence shown here is derived from an EMBL/GenBank/DDBJ whole genome shotgun (WGS) entry which is preliminary data.</text>
</comment>
<keyword evidence="1" id="KW-0472">Membrane</keyword>